<dbReference type="GO" id="GO:0005634">
    <property type="term" value="C:nucleus"/>
    <property type="evidence" value="ECO:0007669"/>
    <property type="project" value="TreeGrafter"/>
</dbReference>
<keyword evidence="5" id="KW-1185">Reference proteome</keyword>
<dbReference type="GO" id="GO:0004860">
    <property type="term" value="F:protein kinase inhibitor activity"/>
    <property type="evidence" value="ECO:0007669"/>
    <property type="project" value="UniProtKB-KW"/>
</dbReference>
<feature type="compositionally biased region" description="Basic residues" evidence="3">
    <location>
        <begin position="110"/>
        <end position="127"/>
    </location>
</feature>
<feature type="compositionally biased region" description="Basic and acidic residues" evidence="3">
    <location>
        <begin position="144"/>
        <end position="162"/>
    </location>
</feature>
<feature type="compositionally biased region" description="Basic and acidic residues" evidence="3">
    <location>
        <begin position="45"/>
        <end position="57"/>
    </location>
</feature>
<evidence type="ECO:0000256" key="3">
    <source>
        <dbReference type="SAM" id="MobiDB-lite"/>
    </source>
</evidence>
<proteinExistence type="predicted"/>
<dbReference type="PANTHER" id="PTHR33142:SF65">
    <property type="entry name" value="CYCLIN-DEPENDENT PROTEIN KINASE INHIBITOR SMR2-LIKE"/>
    <property type="match status" value="1"/>
</dbReference>
<feature type="region of interest" description="Disordered" evidence="3">
    <location>
        <begin position="25"/>
        <end position="162"/>
    </location>
</feature>
<accession>A0AAD2A5S6</accession>
<keyword evidence="1" id="KW-0649">Protein kinase inhibitor</keyword>
<sequence length="162" mass="18671">MSSTEFFLIKEELKEIKFDILSESKVEDPDSSQDVVSDGAQVNVKKQDDHDDTHHKEEEEEEFKAIFSSRESEKPCLAQSQVEEYDEGFKTPTSSDHKISVVKQCPAAPRKTRSSTKRKSSPARIRRSLQLDVSAEIESMFPSRPRDDKEHKIKKARRDDEE</sequence>
<reference evidence="4" key="1">
    <citation type="submission" date="2023-05" db="EMBL/GenBank/DDBJ databases">
        <authorList>
            <person name="Huff M."/>
        </authorList>
    </citation>
    <scope>NUCLEOTIDE SEQUENCE</scope>
</reference>
<dbReference type="PANTHER" id="PTHR33142">
    <property type="entry name" value="CYCLIN-DEPENDENT PROTEIN KINASE INHIBITOR SMR13"/>
    <property type="match status" value="1"/>
</dbReference>
<evidence type="ECO:0000313" key="5">
    <source>
        <dbReference type="Proteomes" id="UP000834106"/>
    </source>
</evidence>
<evidence type="ECO:0000256" key="2">
    <source>
        <dbReference type="ARBA" id="ARBA00023306"/>
    </source>
</evidence>
<dbReference type="GO" id="GO:0032875">
    <property type="term" value="P:regulation of DNA endoreduplication"/>
    <property type="evidence" value="ECO:0007669"/>
    <property type="project" value="InterPro"/>
</dbReference>
<keyword evidence="2" id="KW-0131">Cell cycle</keyword>
<evidence type="ECO:0000313" key="4">
    <source>
        <dbReference type="EMBL" id="CAI9779047.1"/>
    </source>
</evidence>
<evidence type="ECO:0000256" key="1">
    <source>
        <dbReference type="ARBA" id="ARBA00023013"/>
    </source>
</evidence>
<name>A0AAD2A5S6_9LAMI</name>
<gene>
    <name evidence="4" type="ORF">FPE_LOCUS26477</name>
</gene>
<dbReference type="EMBL" id="OU503051">
    <property type="protein sequence ID" value="CAI9779047.1"/>
    <property type="molecule type" value="Genomic_DNA"/>
</dbReference>
<protein>
    <submittedName>
        <fullName evidence="4">Uncharacterized protein</fullName>
    </submittedName>
</protein>
<dbReference type="AlphaFoldDB" id="A0AAD2A5S6"/>
<dbReference type="InterPro" id="IPR040389">
    <property type="entry name" value="SMR"/>
</dbReference>
<organism evidence="4 5">
    <name type="scientific">Fraxinus pennsylvanica</name>
    <dbReference type="NCBI Taxonomy" id="56036"/>
    <lineage>
        <taxon>Eukaryota</taxon>
        <taxon>Viridiplantae</taxon>
        <taxon>Streptophyta</taxon>
        <taxon>Embryophyta</taxon>
        <taxon>Tracheophyta</taxon>
        <taxon>Spermatophyta</taxon>
        <taxon>Magnoliopsida</taxon>
        <taxon>eudicotyledons</taxon>
        <taxon>Gunneridae</taxon>
        <taxon>Pentapetalae</taxon>
        <taxon>asterids</taxon>
        <taxon>lamiids</taxon>
        <taxon>Lamiales</taxon>
        <taxon>Oleaceae</taxon>
        <taxon>Oleeae</taxon>
        <taxon>Fraxinus</taxon>
    </lineage>
</organism>
<dbReference type="Proteomes" id="UP000834106">
    <property type="component" value="Chromosome 16"/>
</dbReference>